<evidence type="ECO:0000313" key="1">
    <source>
        <dbReference type="EMBL" id="GCA64498.1"/>
    </source>
</evidence>
<name>A0A391NZX3_9EUKA</name>
<keyword evidence="2" id="KW-1185">Reference proteome</keyword>
<evidence type="ECO:0000313" key="2">
    <source>
        <dbReference type="Proteomes" id="UP000265618"/>
    </source>
</evidence>
<proteinExistence type="predicted"/>
<reference evidence="1 2" key="1">
    <citation type="journal article" date="2018" name="PLoS ONE">
        <title>The draft genome of Kipferlia bialata reveals reductive genome evolution in fornicate parasites.</title>
        <authorList>
            <person name="Tanifuji G."/>
            <person name="Takabayashi S."/>
            <person name="Kume K."/>
            <person name="Takagi M."/>
            <person name="Nakayama T."/>
            <person name="Kamikawa R."/>
            <person name="Inagaki Y."/>
            <person name="Hashimoto T."/>
        </authorList>
    </citation>
    <scope>NUCLEOTIDE SEQUENCE [LARGE SCALE GENOMIC DNA]</scope>
    <source>
        <strain evidence="1">NY0173</strain>
    </source>
</reference>
<comment type="caution">
    <text evidence="1">The sequence shown here is derived from an EMBL/GenBank/DDBJ whole genome shotgun (WGS) entry which is preliminary data.</text>
</comment>
<dbReference type="AlphaFoldDB" id="A0A391NZX3"/>
<dbReference type="EMBL" id="BDIP01007442">
    <property type="protein sequence ID" value="GCA64498.1"/>
    <property type="molecule type" value="Genomic_DNA"/>
</dbReference>
<feature type="non-terminal residue" evidence="1">
    <location>
        <position position="361"/>
    </location>
</feature>
<sequence length="361" mass="36370">SESDLANSTLNLGTIQADKINIGRGTTNVNVLGKATFDNAIIADDSLGVTDSITMASSGVVLETKLDVLGVTSTFGSDTQSFLTVDPTGTVTVENADVVWTSNYPFDAHNIDPLEVTTAAITGTTVLDIDSPSGTFVNIATDTGGGGLVLGRDNLSVITANSLLHTTKGLKTDEICTVSDSLTVEASTVELDGVLLELGSATDSTYTINHVGPAASTLIISGSDEDTTGVGGHVLIQGGDSPDSTGGMVTIDGGAAVGGQVAGSVYVGGASEAVDISVSTKTTTIQGLLTVDETSLFQDHVVMDTQVTVPTIFGTLTKGLEVDVTLGEAITLGASAGSISLGQAALLAATPTVHVHGHSME</sequence>
<protein>
    <submittedName>
        <fullName evidence="1">Uncharacterized protein</fullName>
    </submittedName>
</protein>
<feature type="non-terminal residue" evidence="1">
    <location>
        <position position="1"/>
    </location>
</feature>
<dbReference type="Proteomes" id="UP000265618">
    <property type="component" value="Unassembled WGS sequence"/>
</dbReference>
<gene>
    <name evidence="1" type="ORF">KIPB_014458</name>
</gene>
<organism evidence="1 2">
    <name type="scientific">Kipferlia bialata</name>
    <dbReference type="NCBI Taxonomy" id="797122"/>
    <lineage>
        <taxon>Eukaryota</taxon>
        <taxon>Metamonada</taxon>
        <taxon>Carpediemonas-like organisms</taxon>
        <taxon>Kipferlia</taxon>
    </lineage>
</organism>
<accession>A0A391NZX3</accession>